<dbReference type="Gene3D" id="1.20.120.450">
    <property type="entry name" value="dinb family like domain"/>
    <property type="match status" value="1"/>
</dbReference>
<dbReference type="EMBL" id="JAZGQK010000003">
    <property type="protein sequence ID" value="MEE6257662.1"/>
    <property type="molecule type" value="Genomic_DNA"/>
</dbReference>
<dbReference type="RefSeq" id="WP_331212784.1">
    <property type="nucleotide sequence ID" value="NZ_JAZGQK010000003.1"/>
</dbReference>
<evidence type="ECO:0000313" key="2">
    <source>
        <dbReference type="EMBL" id="MEE6257662.1"/>
    </source>
</evidence>
<dbReference type="InterPro" id="IPR024344">
    <property type="entry name" value="MDMPI_metal-binding"/>
</dbReference>
<proteinExistence type="predicted"/>
<evidence type="ECO:0000313" key="3">
    <source>
        <dbReference type="Proteomes" id="UP001332243"/>
    </source>
</evidence>
<dbReference type="InterPro" id="IPR034660">
    <property type="entry name" value="DinB/YfiT-like"/>
</dbReference>
<reference evidence="2 3" key="1">
    <citation type="submission" date="2024-01" db="EMBL/GenBank/DDBJ databases">
        <title>Genome insights into Plantactinospora sonchi sp. nov.</title>
        <authorList>
            <person name="Wang L."/>
        </authorList>
    </citation>
    <scope>NUCLEOTIDE SEQUENCE [LARGE SCALE GENOMIC DNA]</scope>
    <source>
        <strain evidence="2 3">NEAU-QY2</strain>
    </source>
</reference>
<protein>
    <submittedName>
        <fullName evidence="2">DinB family protein</fullName>
    </submittedName>
</protein>
<evidence type="ECO:0000259" key="1">
    <source>
        <dbReference type="Pfam" id="PF11716"/>
    </source>
</evidence>
<organism evidence="2 3">
    <name type="scientific">Plantactinospora sonchi</name>
    <dbReference type="NCBI Taxonomy" id="1544735"/>
    <lineage>
        <taxon>Bacteria</taxon>
        <taxon>Bacillati</taxon>
        <taxon>Actinomycetota</taxon>
        <taxon>Actinomycetes</taxon>
        <taxon>Micromonosporales</taxon>
        <taxon>Micromonosporaceae</taxon>
        <taxon>Plantactinospora</taxon>
    </lineage>
</organism>
<gene>
    <name evidence="2" type="ORF">V1633_04045</name>
</gene>
<sequence length="161" mass="17769">MNADEVRDRNAELDDRILSTVDSVHPGRLHVLEAKPDGVEAWSAAMVLAHVAEFSRFFADELRRFLADPAAPVGRTHEHPERLAAVAAAGSRSLDDLRADLTAAFANLAAALDAVRDDHLTMVRVNRRYGPEPLTAFLDRYVLGHKQSHAEQLADLVEEAR</sequence>
<dbReference type="Pfam" id="PF11716">
    <property type="entry name" value="MDMPI_N"/>
    <property type="match status" value="1"/>
</dbReference>
<comment type="caution">
    <text evidence="2">The sequence shown here is derived from an EMBL/GenBank/DDBJ whole genome shotgun (WGS) entry which is preliminary data.</text>
</comment>
<name>A0ABU7RMD8_9ACTN</name>
<dbReference type="Proteomes" id="UP001332243">
    <property type="component" value="Unassembled WGS sequence"/>
</dbReference>
<feature type="domain" description="Mycothiol-dependent maleylpyruvate isomerase metal-binding" evidence="1">
    <location>
        <begin position="40"/>
        <end position="136"/>
    </location>
</feature>
<dbReference type="SUPFAM" id="SSF109854">
    <property type="entry name" value="DinB/YfiT-like putative metalloenzymes"/>
    <property type="match status" value="1"/>
</dbReference>
<accession>A0ABU7RMD8</accession>
<keyword evidence="3" id="KW-1185">Reference proteome</keyword>